<feature type="region of interest" description="Disordered" evidence="1">
    <location>
        <begin position="42"/>
        <end position="136"/>
    </location>
</feature>
<evidence type="ECO:0000313" key="3">
    <source>
        <dbReference type="Proteomes" id="UP000694864"/>
    </source>
</evidence>
<dbReference type="InterPro" id="IPR033334">
    <property type="entry name" value="LNG1/2"/>
</dbReference>
<reference evidence="4" key="2">
    <citation type="submission" date="2025-08" db="UniProtKB">
        <authorList>
            <consortium name="RefSeq"/>
        </authorList>
    </citation>
    <scope>IDENTIFICATION</scope>
    <source>
        <tissue evidence="4">Leaf</tissue>
    </source>
</reference>
<reference evidence="3" key="1">
    <citation type="journal article" date="2014" name="Nat. Commun.">
        <title>The emerging biofuel crop Camelina sativa retains a highly undifferentiated hexaploid genome structure.</title>
        <authorList>
            <person name="Kagale S."/>
            <person name="Koh C."/>
            <person name="Nixon J."/>
            <person name="Bollina V."/>
            <person name="Clarke W.E."/>
            <person name="Tuteja R."/>
            <person name="Spillane C."/>
            <person name="Robinson S.J."/>
            <person name="Links M.G."/>
            <person name="Clarke C."/>
            <person name="Higgins E.E."/>
            <person name="Huebert T."/>
            <person name="Sharpe A.G."/>
            <person name="Parkin I.A."/>
        </authorList>
    </citation>
    <scope>NUCLEOTIDE SEQUENCE [LARGE SCALE GENOMIC DNA]</scope>
    <source>
        <strain evidence="3">cv. DH55</strain>
    </source>
</reference>
<evidence type="ECO:0000313" key="4">
    <source>
        <dbReference type="RefSeq" id="XP_010463610.1"/>
    </source>
</evidence>
<feature type="domain" description="DUF4378" evidence="2">
    <location>
        <begin position="721"/>
        <end position="899"/>
    </location>
</feature>
<organism evidence="3 4">
    <name type="scientific">Camelina sativa</name>
    <name type="common">False flax</name>
    <name type="synonym">Myagrum sativum</name>
    <dbReference type="NCBI Taxonomy" id="90675"/>
    <lineage>
        <taxon>Eukaryota</taxon>
        <taxon>Viridiplantae</taxon>
        <taxon>Streptophyta</taxon>
        <taxon>Embryophyta</taxon>
        <taxon>Tracheophyta</taxon>
        <taxon>Spermatophyta</taxon>
        <taxon>Magnoliopsida</taxon>
        <taxon>eudicotyledons</taxon>
        <taxon>Gunneridae</taxon>
        <taxon>Pentapetalae</taxon>
        <taxon>rosids</taxon>
        <taxon>malvids</taxon>
        <taxon>Brassicales</taxon>
        <taxon>Brassicaceae</taxon>
        <taxon>Camelineae</taxon>
        <taxon>Camelina</taxon>
    </lineage>
</organism>
<dbReference type="Proteomes" id="UP000694864">
    <property type="component" value="Chromosome 15"/>
</dbReference>
<feature type="region of interest" description="Disordered" evidence="1">
    <location>
        <begin position="426"/>
        <end position="627"/>
    </location>
</feature>
<feature type="compositionally biased region" description="Low complexity" evidence="1">
    <location>
        <begin position="90"/>
        <end position="117"/>
    </location>
</feature>
<feature type="compositionally biased region" description="Basic and acidic residues" evidence="1">
    <location>
        <begin position="284"/>
        <end position="294"/>
    </location>
</feature>
<dbReference type="PANTHER" id="PTHR31680:SF15">
    <property type="entry name" value="PROTEIN LONGIFOLIA 2"/>
    <property type="match status" value="1"/>
</dbReference>
<dbReference type="RefSeq" id="XP_010463610.1">
    <property type="nucleotide sequence ID" value="XM_010465308.2"/>
</dbReference>
<dbReference type="PANTHER" id="PTHR31680">
    <property type="entry name" value="LONGIFOLIA PROTEIN"/>
    <property type="match status" value="1"/>
</dbReference>
<feature type="compositionally biased region" description="Basic and acidic residues" evidence="1">
    <location>
        <begin position="243"/>
        <end position="260"/>
    </location>
</feature>
<dbReference type="GeneID" id="104744281"/>
<dbReference type="Pfam" id="PF14309">
    <property type="entry name" value="DUF4378"/>
    <property type="match status" value="1"/>
</dbReference>
<feature type="region of interest" description="Disordered" evidence="1">
    <location>
        <begin position="215"/>
        <end position="265"/>
    </location>
</feature>
<feature type="compositionally biased region" description="Basic and acidic residues" evidence="1">
    <location>
        <begin position="594"/>
        <end position="611"/>
    </location>
</feature>
<feature type="compositionally biased region" description="Low complexity" evidence="1">
    <location>
        <begin position="570"/>
        <end position="586"/>
    </location>
</feature>
<feature type="compositionally biased region" description="Low complexity" evidence="1">
    <location>
        <begin position="426"/>
        <end position="435"/>
    </location>
</feature>
<evidence type="ECO:0000256" key="1">
    <source>
        <dbReference type="SAM" id="MobiDB-lite"/>
    </source>
</evidence>
<accession>A0ABM0VZI7</accession>
<feature type="compositionally biased region" description="Polar residues" evidence="1">
    <location>
        <begin position="497"/>
        <end position="512"/>
    </location>
</feature>
<gene>
    <name evidence="4" type="primary">LOC104744281</name>
</gene>
<feature type="region of interest" description="Disordered" evidence="1">
    <location>
        <begin position="281"/>
        <end position="316"/>
    </location>
</feature>
<name>A0ABM0VZI7_CAMSA</name>
<sequence length="903" mass="101646">MSAKLLYNLSDENPNLNKQFGCMNGIFQVFYRQHCPARPVDVSGHVEKSLPPGERKDVVGETNMESDKETERSSTKKKKSAAKEKHRASSESSSRPSFSSSPRSSSFSSAEVSTTASQFDPPGENLIREQPNGGLMMPYDLKELVKGSINREIRTRGEEAAFTHQQQPNSARTSFLLLSSLRSPCRSSNEWNEGRGMAVRFKESHRLSYDEREMRNNGYKTGSKFKETPRLSLDSRSNSFRSPRADSPRSSCPEEHETISHRRSNSSVVAKLMGLEVMADNSDTEQRRENRFCDSPRPMSRMEPTALQRSRSVDSMKKIPASAASKFPMEPAPWKQMKAGDTALTVYGEIQKRLTQLEFKKSGKDLRALKQILEAMEKTQQLIDESRDENSTLSTTTPMQRTNQPVPAATSPARNFKSSIVLMKSAAPASPSSLSQNVSLPNVKVGNSKQTRKVTSGKQNAMDLTPRPGLYKGQHDSTKSNSPKTLRSRQVLAADSCSMTKSGRSQQNSVSPRAQPKKLGFEKQSRPTTPKSESGKKQIGRQQTEVASPRRKQGLKPRNTLQQPDDHLSDASSDLRSLRSDSNISLGSNVDTEVTSRHRLERNCDFQEQHTPRQRSSDFGIKQDRPSLKPLKVTIEQPSPVSVLDAAFDDEDSPSPVRKISLSFKEEDPSRSEESEWINKPTSFCRSILFPESNQGTTQLGSDLLEYLPEDGTDFKSGDNKYILEILLASGLLRDLEYSMVSFQLHQARLPINPGLFFILEQNKASNVTLPDSKYRGRGFRHEQTNATEKIRRKLVFDTVNEILAQRFTAEGSTKPRLTSYPLKKMEKISKEEKLLQTLCSEIDRLQQNNSKCLLEDDEEDIVWEDQQIQGMNLKEFEGETPGIVLDIERMIFRDLVNEVCFC</sequence>
<protein>
    <submittedName>
        <fullName evidence="4">Protein LONGIFOLIA 2-like isoform X2</fullName>
    </submittedName>
</protein>
<dbReference type="InterPro" id="IPR025486">
    <property type="entry name" value="DUF4378"/>
</dbReference>
<proteinExistence type="predicted"/>
<feature type="compositionally biased region" description="Polar residues" evidence="1">
    <location>
        <begin position="436"/>
        <end position="459"/>
    </location>
</feature>
<evidence type="ECO:0000259" key="2">
    <source>
        <dbReference type="Pfam" id="PF14309"/>
    </source>
</evidence>
<feature type="compositionally biased region" description="Basic and acidic residues" evidence="1">
    <location>
        <begin position="44"/>
        <end position="74"/>
    </location>
</feature>
<feature type="compositionally biased region" description="Polar residues" evidence="1">
    <location>
        <begin position="391"/>
        <end position="405"/>
    </location>
</feature>
<feature type="region of interest" description="Disordered" evidence="1">
    <location>
        <begin position="381"/>
        <end position="413"/>
    </location>
</feature>
<keyword evidence="3" id="KW-1185">Reference proteome</keyword>